<name>A0ABS5VSA4_9BACT</name>
<evidence type="ECO:0000313" key="3">
    <source>
        <dbReference type="Proteomes" id="UP000772618"/>
    </source>
</evidence>
<dbReference type="EMBL" id="JAHESD010000018">
    <property type="protein sequence ID" value="MBT1703654.1"/>
    <property type="molecule type" value="Genomic_DNA"/>
</dbReference>
<organism evidence="2 3">
    <name type="scientific">Chryseosolibacter indicus</name>
    <dbReference type="NCBI Taxonomy" id="2782351"/>
    <lineage>
        <taxon>Bacteria</taxon>
        <taxon>Pseudomonadati</taxon>
        <taxon>Bacteroidota</taxon>
        <taxon>Cytophagia</taxon>
        <taxon>Cytophagales</taxon>
        <taxon>Chryseotaleaceae</taxon>
        <taxon>Chryseosolibacter</taxon>
    </lineage>
</organism>
<keyword evidence="1" id="KW-0732">Signal</keyword>
<dbReference type="RefSeq" id="WP_254153616.1">
    <property type="nucleotide sequence ID" value="NZ_JAHESD010000018.1"/>
</dbReference>
<evidence type="ECO:0000256" key="1">
    <source>
        <dbReference type="SAM" id="SignalP"/>
    </source>
</evidence>
<reference evidence="2 3" key="1">
    <citation type="submission" date="2021-05" db="EMBL/GenBank/DDBJ databases">
        <title>A Polyphasic approach of four new species of the genus Ohtaekwangia: Ohtaekwangia histidinii sp. nov., Ohtaekwangia cretensis sp. nov., Ohtaekwangia indiensis sp. nov., Ohtaekwangia reichenbachii sp. nov. from diverse environment.</title>
        <authorList>
            <person name="Octaviana S."/>
        </authorList>
    </citation>
    <scope>NUCLEOTIDE SEQUENCE [LARGE SCALE GENOMIC DNA]</scope>
    <source>
        <strain evidence="2 3">PWU20</strain>
    </source>
</reference>
<feature type="chain" id="PRO_5045403425" evidence="1">
    <location>
        <begin position="21"/>
        <end position="238"/>
    </location>
</feature>
<proteinExistence type="predicted"/>
<dbReference type="Proteomes" id="UP000772618">
    <property type="component" value="Unassembled WGS sequence"/>
</dbReference>
<gene>
    <name evidence="2" type="ORF">KK060_10210</name>
</gene>
<feature type="signal peptide" evidence="1">
    <location>
        <begin position="1"/>
        <end position="20"/>
    </location>
</feature>
<protein>
    <submittedName>
        <fullName evidence="2">Uncharacterized protein</fullName>
    </submittedName>
</protein>
<sequence length="238" mass="26955">MAKIFTLFLLVMLLNVPVFAQIDEIKSASRSNSNLDGISGSGSGLVVDLFFNFMLSGMIETQQQKLAQKEDNPSIVSLDVILQTAVHPTDYYIVNPRVRANWGLFSTDFRLNYLIRDDIDGVQYLRTNDWQILQLNLITKKDVTLRVGGGFMQEAFNDHSAFTEWTVGVQAFPVNSKMGGAFEYRDAEPRKEVSAQALFKLFDFRALHGYFSAGAVYQRYYRSISTWGLQGGLICRLY</sequence>
<accession>A0ABS5VSA4</accession>
<comment type="caution">
    <text evidence="2">The sequence shown here is derived from an EMBL/GenBank/DDBJ whole genome shotgun (WGS) entry which is preliminary data.</text>
</comment>
<evidence type="ECO:0000313" key="2">
    <source>
        <dbReference type="EMBL" id="MBT1703654.1"/>
    </source>
</evidence>
<keyword evidence="3" id="KW-1185">Reference proteome</keyword>